<proteinExistence type="predicted"/>
<dbReference type="PANTHER" id="PTHR40037:SF1">
    <property type="entry name" value="PHOSPHOESTERASE SAOUHSC_00951-RELATED"/>
    <property type="match status" value="1"/>
</dbReference>
<dbReference type="SUPFAM" id="SSF55144">
    <property type="entry name" value="LigT-like"/>
    <property type="match status" value="1"/>
</dbReference>
<comment type="caution">
    <text evidence="1">The sequence shown here is derived from an EMBL/GenBank/DDBJ whole genome shotgun (WGS) entry which is preliminary data.</text>
</comment>
<evidence type="ECO:0000313" key="1">
    <source>
        <dbReference type="EMBL" id="GAA1748696.1"/>
    </source>
</evidence>
<dbReference type="InterPro" id="IPR050580">
    <property type="entry name" value="2H_phosphoesterase_YjcG-like"/>
</dbReference>
<gene>
    <name evidence="1" type="ORF">GCM10009810_06500</name>
</gene>
<dbReference type="PANTHER" id="PTHR40037">
    <property type="entry name" value="PHOSPHOESTERASE YJCG-RELATED"/>
    <property type="match status" value="1"/>
</dbReference>
<evidence type="ECO:0000313" key="2">
    <source>
        <dbReference type="Proteomes" id="UP001501475"/>
    </source>
</evidence>
<reference evidence="2" key="1">
    <citation type="journal article" date="2019" name="Int. J. Syst. Evol. Microbiol.">
        <title>The Global Catalogue of Microorganisms (GCM) 10K type strain sequencing project: providing services to taxonomists for standard genome sequencing and annotation.</title>
        <authorList>
            <consortium name="The Broad Institute Genomics Platform"/>
            <consortium name="The Broad Institute Genome Sequencing Center for Infectious Disease"/>
            <person name="Wu L."/>
            <person name="Ma J."/>
        </authorList>
    </citation>
    <scope>NUCLEOTIDE SEQUENCE [LARGE SCALE GENOMIC DNA]</scope>
    <source>
        <strain evidence="2">JCM 15591</strain>
    </source>
</reference>
<organism evidence="1 2">
    <name type="scientific">Nostocoides vanveenii</name>
    <dbReference type="NCBI Taxonomy" id="330835"/>
    <lineage>
        <taxon>Bacteria</taxon>
        <taxon>Bacillati</taxon>
        <taxon>Actinomycetota</taxon>
        <taxon>Actinomycetes</taxon>
        <taxon>Micrococcales</taxon>
        <taxon>Intrasporangiaceae</taxon>
        <taxon>Nostocoides</taxon>
    </lineage>
</organism>
<dbReference type="Proteomes" id="UP001501475">
    <property type="component" value="Unassembled WGS sequence"/>
</dbReference>
<dbReference type="Pfam" id="PF13563">
    <property type="entry name" value="2_5_RNA_ligase2"/>
    <property type="match status" value="1"/>
</dbReference>
<name>A0ABP4W9Z8_9MICO</name>
<protein>
    <submittedName>
        <fullName evidence="1">2'-5' RNA ligase family protein</fullName>
    </submittedName>
</protein>
<keyword evidence="1" id="KW-0436">Ligase</keyword>
<dbReference type="GO" id="GO:0016874">
    <property type="term" value="F:ligase activity"/>
    <property type="evidence" value="ECO:0007669"/>
    <property type="project" value="UniProtKB-KW"/>
</dbReference>
<dbReference type="EMBL" id="BAAAPN010000017">
    <property type="protein sequence ID" value="GAA1748696.1"/>
    <property type="molecule type" value="Genomic_DNA"/>
</dbReference>
<accession>A0ABP4W9Z8</accession>
<keyword evidence="2" id="KW-1185">Reference proteome</keyword>
<sequence length="174" mass="18954">MPTIGVAVDIPEPFGSYLQERREHFGDPLAYAIPPHITLLPPTEVAEDELAVVEAHCAAVAAAADAFTVELTGTGTFRPVSPVVFVRVTRGMDECARMEQAIRSGPIERPLDFDYHPHVTIAHHVSEAQLDAAEAGLATFTGAFVARAVHLYHHGADEIWRPVVAFELRRQTAP</sequence>
<dbReference type="InterPro" id="IPR009097">
    <property type="entry name" value="Cyclic_Pdiesterase"/>
</dbReference>
<dbReference type="Gene3D" id="3.90.1140.10">
    <property type="entry name" value="Cyclic phosphodiesterase"/>
    <property type="match status" value="1"/>
</dbReference>
<dbReference type="RefSeq" id="WP_344062033.1">
    <property type="nucleotide sequence ID" value="NZ_BAAAPN010000017.1"/>
</dbReference>